<name>A0ABZ1YWV6_9NOCA</name>
<protein>
    <submittedName>
        <fullName evidence="5">ABC transporter substrate-binding protein</fullName>
    </submittedName>
</protein>
<dbReference type="InterPro" id="IPR051010">
    <property type="entry name" value="BCAA_transport"/>
</dbReference>
<dbReference type="Proteomes" id="UP001432062">
    <property type="component" value="Chromosome"/>
</dbReference>
<gene>
    <name evidence="5" type="ORF">OG563_04505</name>
</gene>
<dbReference type="Pfam" id="PF13458">
    <property type="entry name" value="Peripla_BP_6"/>
    <property type="match status" value="1"/>
</dbReference>
<dbReference type="RefSeq" id="WP_329411573.1">
    <property type="nucleotide sequence ID" value="NZ_CP109441.1"/>
</dbReference>
<feature type="domain" description="Leucine-binding protein" evidence="4">
    <location>
        <begin position="79"/>
        <end position="410"/>
    </location>
</feature>
<keyword evidence="2 3" id="KW-0732">Signal</keyword>
<accession>A0ABZ1YWV6</accession>
<evidence type="ECO:0000313" key="5">
    <source>
        <dbReference type="EMBL" id="WUV47508.1"/>
    </source>
</evidence>
<evidence type="ECO:0000259" key="4">
    <source>
        <dbReference type="Pfam" id="PF13458"/>
    </source>
</evidence>
<dbReference type="Gene3D" id="3.40.50.2300">
    <property type="match status" value="2"/>
</dbReference>
<proteinExistence type="inferred from homology"/>
<reference evidence="5" key="1">
    <citation type="submission" date="2022-10" db="EMBL/GenBank/DDBJ databases">
        <title>The complete genomes of actinobacterial strains from the NBC collection.</title>
        <authorList>
            <person name="Joergensen T.S."/>
            <person name="Alvarez Arevalo M."/>
            <person name="Sterndorff E.B."/>
            <person name="Faurdal D."/>
            <person name="Vuksanovic O."/>
            <person name="Mourched A.-S."/>
            <person name="Charusanti P."/>
            <person name="Shaw S."/>
            <person name="Blin K."/>
            <person name="Weber T."/>
        </authorList>
    </citation>
    <scope>NUCLEOTIDE SEQUENCE</scope>
    <source>
        <strain evidence="5">NBC_01482</strain>
    </source>
</reference>
<feature type="chain" id="PRO_5047117600" evidence="3">
    <location>
        <begin position="24"/>
        <end position="457"/>
    </location>
</feature>
<keyword evidence="6" id="KW-1185">Reference proteome</keyword>
<dbReference type="PROSITE" id="PS51257">
    <property type="entry name" value="PROKAR_LIPOPROTEIN"/>
    <property type="match status" value="1"/>
</dbReference>
<evidence type="ECO:0000313" key="6">
    <source>
        <dbReference type="Proteomes" id="UP001432062"/>
    </source>
</evidence>
<feature type="signal peptide" evidence="3">
    <location>
        <begin position="1"/>
        <end position="23"/>
    </location>
</feature>
<dbReference type="InterPro" id="IPR028082">
    <property type="entry name" value="Peripla_BP_I"/>
</dbReference>
<evidence type="ECO:0000256" key="1">
    <source>
        <dbReference type="ARBA" id="ARBA00010062"/>
    </source>
</evidence>
<dbReference type="PANTHER" id="PTHR30483:SF6">
    <property type="entry name" value="PERIPLASMIC BINDING PROTEIN OF ABC TRANSPORTER FOR NATURAL AMINO ACIDS"/>
    <property type="match status" value="1"/>
</dbReference>
<evidence type="ECO:0000256" key="3">
    <source>
        <dbReference type="SAM" id="SignalP"/>
    </source>
</evidence>
<comment type="similarity">
    <text evidence="1">Belongs to the leucine-binding protein family.</text>
</comment>
<evidence type="ECO:0000256" key="2">
    <source>
        <dbReference type="ARBA" id="ARBA00022729"/>
    </source>
</evidence>
<dbReference type="PANTHER" id="PTHR30483">
    <property type="entry name" value="LEUCINE-SPECIFIC-BINDING PROTEIN"/>
    <property type="match status" value="1"/>
</dbReference>
<organism evidence="5 6">
    <name type="scientific">Nocardia vinacea</name>
    <dbReference type="NCBI Taxonomy" id="96468"/>
    <lineage>
        <taxon>Bacteria</taxon>
        <taxon>Bacillati</taxon>
        <taxon>Actinomycetota</taxon>
        <taxon>Actinomycetes</taxon>
        <taxon>Mycobacteriales</taxon>
        <taxon>Nocardiaceae</taxon>
        <taxon>Nocardia</taxon>
    </lineage>
</organism>
<sequence length="457" mass="48357">MKSQRILVALLAAALLAAGCSRGGEEVEGTNTTSSTASGDFGDLKNVCQAAKPSSSSAQGVTAGEIKVGVFSDVGFTKNTEFVDAANVFTSWCNAAGGIGGRKVVATVRDAKLREVRQRMIEACREDFALVGGGAALDSLGTEDRLKCLLPDFPAQVVDVKNTGSDLQVSSGASASRPYNPYTGYHQWLITTYPASAGAVGIITGDSPSTKAMVPKFQESMTAMNASVVYNELYPATGVADWTPYAQSIKSKGVKGLIFLGDFRSLAKLEDVLTGMDYKLDWIDANSNAYNSQFLQLAGNSLAGQSNFADLAGIAPVEAGATVPDVKLVKDLFAKYAPGKDVTYPVLRAFSAWLLFAKSAATCGDQLTRKCAYDAATKETAWTAGGLQAPTDMRPTGAALPKCYNIVQATPQGWQQPAEFKPDNGPYRCDMNAYVYKNDYGKGLTLADVGLSINDFK</sequence>
<dbReference type="InterPro" id="IPR028081">
    <property type="entry name" value="Leu-bd"/>
</dbReference>
<dbReference type="EMBL" id="CP109441">
    <property type="protein sequence ID" value="WUV47508.1"/>
    <property type="molecule type" value="Genomic_DNA"/>
</dbReference>
<dbReference type="SUPFAM" id="SSF53822">
    <property type="entry name" value="Periplasmic binding protein-like I"/>
    <property type="match status" value="1"/>
</dbReference>